<dbReference type="InterPro" id="IPR018389">
    <property type="entry name" value="DctP_fam"/>
</dbReference>
<comment type="caution">
    <text evidence="3">The sequence shown here is derived from an EMBL/GenBank/DDBJ whole genome shotgun (WGS) entry which is preliminary data.</text>
</comment>
<dbReference type="CDD" id="cd13604">
    <property type="entry name" value="PBP2_TRAP_ketoacid_lactate_like"/>
    <property type="match status" value="1"/>
</dbReference>
<sequence>MTLKSLFAATALATAAIAFLPAAQAQESFDLTFQSAYPSGDPQYEHFAWWAERVTTFTNGRLTIEALPAGAIVPAFEVLDATHDGVIDGAHAWSGFWVGKNRAAVMVASGPAGPFGMDWMDYWGWLYQGGGMEVNNTFFQEDLGMDVVWRPLLSSGSQPLGWFNQEINSADDLRGVRLRIPGIPGEMYEGMGVSVVTLPGGEIAPAGERGVIDAAEFVGPSIDYALGFQDIWKHYYAPAYHEVVTTAEILISKDVWESLPDDLKNIYELVTESSMMWWEQKQQRADKEAMDAMQDEGVQFHRTPDDILEESLEVWHRLFQEEYETNDAFRRIANSQIAYAAQVVPARRILEPSYYDIADIYWGPEGYLQSVDFLDEFDYEVPDYYQTFAR</sequence>
<dbReference type="Gene3D" id="3.40.190.170">
    <property type="entry name" value="Bacterial extracellular solute-binding protein, family 7"/>
    <property type="match status" value="1"/>
</dbReference>
<feature type="signal peptide" evidence="2">
    <location>
        <begin position="1"/>
        <end position="25"/>
    </location>
</feature>
<feature type="chain" id="PRO_5046548086" evidence="2">
    <location>
        <begin position="26"/>
        <end position="390"/>
    </location>
</feature>
<dbReference type="EMBL" id="JARHUD010000001">
    <property type="protein sequence ID" value="MDF2094424.1"/>
    <property type="molecule type" value="Genomic_DNA"/>
</dbReference>
<organism evidence="3 4">
    <name type="scientific">Aquibaculum arenosum</name>
    <dbReference type="NCBI Taxonomy" id="3032591"/>
    <lineage>
        <taxon>Bacteria</taxon>
        <taxon>Pseudomonadati</taxon>
        <taxon>Pseudomonadota</taxon>
        <taxon>Alphaproteobacteria</taxon>
        <taxon>Rhodospirillales</taxon>
        <taxon>Rhodovibrionaceae</taxon>
        <taxon>Aquibaculum</taxon>
    </lineage>
</organism>
<keyword evidence="1 2" id="KW-0732">Signal</keyword>
<name>A0ABT5YHR3_9PROT</name>
<evidence type="ECO:0000256" key="2">
    <source>
        <dbReference type="SAM" id="SignalP"/>
    </source>
</evidence>
<dbReference type="InterPro" id="IPR038404">
    <property type="entry name" value="TRAP_DctP_sf"/>
</dbReference>
<dbReference type="PANTHER" id="PTHR33376:SF5">
    <property type="entry name" value="EXTRACYTOPLASMIC SOLUTE RECEPTOR PROTEIN"/>
    <property type="match status" value="1"/>
</dbReference>
<evidence type="ECO:0000256" key="1">
    <source>
        <dbReference type="ARBA" id="ARBA00022729"/>
    </source>
</evidence>
<gene>
    <name evidence="3" type="ORF">P2G67_00375</name>
</gene>
<keyword evidence="4" id="KW-1185">Reference proteome</keyword>
<dbReference type="Pfam" id="PF03480">
    <property type="entry name" value="DctP"/>
    <property type="match status" value="1"/>
</dbReference>
<evidence type="ECO:0000313" key="3">
    <source>
        <dbReference type="EMBL" id="MDF2094424.1"/>
    </source>
</evidence>
<protein>
    <submittedName>
        <fullName evidence="3">TRAP transporter substrate-binding protein</fullName>
    </submittedName>
</protein>
<dbReference type="Gene3D" id="3.40.190.10">
    <property type="entry name" value="Periplasmic binding protein-like II"/>
    <property type="match status" value="1"/>
</dbReference>
<reference evidence="3 4" key="1">
    <citation type="submission" date="2023-03" db="EMBL/GenBank/DDBJ databases">
        <title>Fodinicurvata sp. CAU 1616 isolated from sea sendiment.</title>
        <authorList>
            <person name="Kim W."/>
        </authorList>
    </citation>
    <scope>NUCLEOTIDE SEQUENCE [LARGE SCALE GENOMIC DNA]</scope>
    <source>
        <strain evidence="3 4">CAU 1616</strain>
    </source>
</reference>
<dbReference type="Proteomes" id="UP001215503">
    <property type="component" value="Unassembled WGS sequence"/>
</dbReference>
<dbReference type="RefSeq" id="WP_275818920.1">
    <property type="nucleotide sequence ID" value="NZ_JARHUD010000001.1"/>
</dbReference>
<dbReference type="NCBIfam" id="NF037995">
    <property type="entry name" value="TRAP_S1"/>
    <property type="match status" value="1"/>
</dbReference>
<evidence type="ECO:0000313" key="4">
    <source>
        <dbReference type="Proteomes" id="UP001215503"/>
    </source>
</evidence>
<accession>A0ABT5YHR3</accession>
<dbReference type="PIRSF" id="PIRSF039026">
    <property type="entry name" value="SiaP"/>
    <property type="match status" value="1"/>
</dbReference>
<proteinExistence type="predicted"/>
<dbReference type="PANTHER" id="PTHR33376">
    <property type="match status" value="1"/>
</dbReference>
<dbReference type="InterPro" id="IPR026289">
    <property type="entry name" value="SBP_TakP-like"/>
</dbReference>